<keyword evidence="1" id="KW-0812">Transmembrane</keyword>
<dbReference type="AlphaFoldDB" id="A0A6C0JXL4"/>
<keyword evidence="1" id="KW-0472">Membrane</keyword>
<dbReference type="EMBL" id="MN740737">
    <property type="protein sequence ID" value="QHU09450.1"/>
    <property type="molecule type" value="Genomic_DNA"/>
</dbReference>
<organism evidence="2">
    <name type="scientific">viral metagenome</name>
    <dbReference type="NCBI Taxonomy" id="1070528"/>
    <lineage>
        <taxon>unclassified sequences</taxon>
        <taxon>metagenomes</taxon>
        <taxon>organismal metagenomes</taxon>
    </lineage>
</organism>
<reference evidence="2" key="1">
    <citation type="journal article" date="2020" name="Nature">
        <title>Giant virus diversity and host interactions through global metagenomics.</title>
        <authorList>
            <person name="Schulz F."/>
            <person name="Roux S."/>
            <person name="Paez-Espino D."/>
            <person name="Jungbluth S."/>
            <person name="Walsh D.A."/>
            <person name="Denef V.J."/>
            <person name="McMahon K.D."/>
            <person name="Konstantinidis K.T."/>
            <person name="Eloe-Fadrosh E.A."/>
            <person name="Kyrpides N.C."/>
            <person name="Woyke T."/>
        </authorList>
    </citation>
    <scope>NUCLEOTIDE SEQUENCE</scope>
    <source>
        <strain evidence="2">GVMAG-S-1101164-105</strain>
    </source>
</reference>
<protein>
    <submittedName>
        <fullName evidence="2">Uncharacterized protein</fullName>
    </submittedName>
</protein>
<keyword evidence="1" id="KW-1133">Transmembrane helix</keyword>
<accession>A0A6C0JXL4</accession>
<feature type="transmembrane region" description="Helical" evidence="1">
    <location>
        <begin position="6"/>
        <end position="30"/>
    </location>
</feature>
<sequence>MLNKELGNALLLWLVLVVIVGLLYQSTYYIGNNPIFRKRLERIEAFQNKPEITGVTDGTLSADPADASLENLRKPYSLLQDVLPIFKGPAPRPSSQACYETDFQKRLEKTGNFKQLTNNYKRGTPDSCSEPLHEMTLSYYDVKPLP</sequence>
<evidence type="ECO:0000256" key="1">
    <source>
        <dbReference type="SAM" id="Phobius"/>
    </source>
</evidence>
<evidence type="ECO:0000313" key="2">
    <source>
        <dbReference type="EMBL" id="QHU09450.1"/>
    </source>
</evidence>
<proteinExistence type="predicted"/>
<name>A0A6C0JXL4_9ZZZZ</name>